<gene>
    <name evidence="2" type="ORF">FB45DRAFT_731006</name>
</gene>
<evidence type="ECO:0000313" key="2">
    <source>
        <dbReference type="EMBL" id="KAJ7651146.1"/>
    </source>
</evidence>
<dbReference type="InterPro" id="IPR046341">
    <property type="entry name" value="SET_dom_sf"/>
</dbReference>
<organism evidence="2 3">
    <name type="scientific">Roridomyces roridus</name>
    <dbReference type="NCBI Taxonomy" id="1738132"/>
    <lineage>
        <taxon>Eukaryota</taxon>
        <taxon>Fungi</taxon>
        <taxon>Dikarya</taxon>
        <taxon>Basidiomycota</taxon>
        <taxon>Agaricomycotina</taxon>
        <taxon>Agaricomycetes</taxon>
        <taxon>Agaricomycetidae</taxon>
        <taxon>Agaricales</taxon>
        <taxon>Marasmiineae</taxon>
        <taxon>Mycenaceae</taxon>
        <taxon>Roridomyces</taxon>
    </lineage>
</organism>
<dbReference type="PANTHER" id="PTHR12977:SF4">
    <property type="entry name" value="HISTONE-LYSINE N-METHYLTRANSFERASE KMT5B"/>
    <property type="match status" value="1"/>
</dbReference>
<dbReference type="SMART" id="SM00317">
    <property type="entry name" value="SET"/>
    <property type="match status" value="1"/>
</dbReference>
<protein>
    <recommendedName>
        <fullName evidence="1">SET domain-containing protein</fullName>
    </recommendedName>
</protein>
<dbReference type="InterPro" id="IPR001214">
    <property type="entry name" value="SET_dom"/>
</dbReference>
<feature type="domain" description="SET" evidence="1">
    <location>
        <begin position="100"/>
        <end position="204"/>
    </location>
</feature>
<dbReference type="PROSITE" id="PS50280">
    <property type="entry name" value="SET"/>
    <property type="match status" value="1"/>
</dbReference>
<dbReference type="GO" id="GO:0005634">
    <property type="term" value="C:nucleus"/>
    <property type="evidence" value="ECO:0007669"/>
    <property type="project" value="TreeGrafter"/>
</dbReference>
<proteinExistence type="predicted"/>
<evidence type="ECO:0000259" key="1">
    <source>
        <dbReference type="PROSITE" id="PS50280"/>
    </source>
</evidence>
<dbReference type="Proteomes" id="UP001221142">
    <property type="component" value="Unassembled WGS sequence"/>
</dbReference>
<keyword evidence="3" id="KW-1185">Reference proteome</keyword>
<dbReference type="PANTHER" id="PTHR12977">
    <property type="entry name" value="SUPPRESSOR OF VARIEGATION 4-20-RELATED"/>
    <property type="match status" value="1"/>
</dbReference>
<dbReference type="Pfam" id="PF00856">
    <property type="entry name" value="SET"/>
    <property type="match status" value="1"/>
</dbReference>
<dbReference type="SUPFAM" id="SSF82199">
    <property type="entry name" value="SET domain"/>
    <property type="match status" value="1"/>
</dbReference>
<comment type="caution">
    <text evidence="2">The sequence shown here is derived from an EMBL/GenBank/DDBJ whole genome shotgun (WGS) entry which is preliminary data.</text>
</comment>
<name>A0AAD7FZ97_9AGAR</name>
<dbReference type="InterPro" id="IPR039977">
    <property type="entry name" value="Suv4-20/Set9"/>
</dbReference>
<reference evidence="2" key="1">
    <citation type="submission" date="2023-03" db="EMBL/GenBank/DDBJ databases">
        <title>Massive genome expansion in bonnet fungi (Mycena s.s.) driven by repeated elements and novel gene families across ecological guilds.</title>
        <authorList>
            <consortium name="Lawrence Berkeley National Laboratory"/>
            <person name="Harder C.B."/>
            <person name="Miyauchi S."/>
            <person name="Viragh M."/>
            <person name="Kuo A."/>
            <person name="Thoen E."/>
            <person name="Andreopoulos B."/>
            <person name="Lu D."/>
            <person name="Skrede I."/>
            <person name="Drula E."/>
            <person name="Henrissat B."/>
            <person name="Morin E."/>
            <person name="Kohler A."/>
            <person name="Barry K."/>
            <person name="LaButti K."/>
            <person name="Morin E."/>
            <person name="Salamov A."/>
            <person name="Lipzen A."/>
            <person name="Mereny Z."/>
            <person name="Hegedus B."/>
            <person name="Baldrian P."/>
            <person name="Stursova M."/>
            <person name="Weitz H."/>
            <person name="Taylor A."/>
            <person name="Grigoriev I.V."/>
            <person name="Nagy L.G."/>
            <person name="Martin F."/>
            <person name="Kauserud H."/>
        </authorList>
    </citation>
    <scope>NUCLEOTIDE SEQUENCE</scope>
    <source>
        <strain evidence="2">9284</strain>
    </source>
</reference>
<dbReference type="AlphaFoldDB" id="A0AAD7FZ97"/>
<dbReference type="EMBL" id="JARKIF010000001">
    <property type="protein sequence ID" value="KAJ7651146.1"/>
    <property type="molecule type" value="Genomic_DNA"/>
</dbReference>
<dbReference type="GO" id="GO:0042799">
    <property type="term" value="F:histone H4K20 methyltransferase activity"/>
    <property type="evidence" value="ECO:0007669"/>
    <property type="project" value="TreeGrafter"/>
</dbReference>
<accession>A0AAD7FZ97</accession>
<evidence type="ECO:0000313" key="3">
    <source>
        <dbReference type="Proteomes" id="UP001221142"/>
    </source>
</evidence>
<sequence length="345" mass="37780">MHPSRRYPQAPDAGTLLRIVRRLVQADGQRRISIRHAIDELLALPSVRTYLKACKQNQIDAFATHASRYFGLYDSRGSIELAPTSRYTNPNNDLKSKSRSEIRVLATCTLLPGYTIPELKGSVAELTPDSADEVDFKRTESLRDFSSVIRSSKTGKEHLFLGPARFVNHDCSNNCELFWGQGKYIGVRVLRPIVPGEEITVNYGAGYFGVDNRNCLCETCEKEGRRGYVDAATAEDADDEMKVVFVAAENLPSCRIPGCPAACLTLDLDSERGRMVLRPRESLVATAAQVGTGGAAIDSGRRAVTVCSTCSEEELGCPRCGACASTQNMTIFMLNSLKSLDARAI</sequence>
<dbReference type="Gene3D" id="2.170.270.10">
    <property type="entry name" value="SET domain"/>
    <property type="match status" value="1"/>
</dbReference>